<evidence type="ECO:0000313" key="2">
    <source>
        <dbReference type="Proteomes" id="UP000887565"/>
    </source>
</evidence>
<dbReference type="Proteomes" id="UP000887565">
    <property type="component" value="Unplaced"/>
</dbReference>
<feature type="compositionally biased region" description="Basic and acidic residues" evidence="1">
    <location>
        <begin position="1"/>
        <end position="16"/>
    </location>
</feature>
<protein>
    <submittedName>
        <fullName evidence="3">Uncharacterized protein</fullName>
    </submittedName>
</protein>
<dbReference type="AlphaFoldDB" id="A0A915KS04"/>
<evidence type="ECO:0000256" key="1">
    <source>
        <dbReference type="SAM" id="MobiDB-lite"/>
    </source>
</evidence>
<evidence type="ECO:0000313" key="3">
    <source>
        <dbReference type="WBParaSite" id="nRc.2.0.1.t41264-RA"/>
    </source>
</evidence>
<dbReference type="WBParaSite" id="nRc.2.0.1.t41264-RA">
    <property type="protein sequence ID" value="nRc.2.0.1.t41264-RA"/>
    <property type="gene ID" value="nRc.2.0.1.g41264"/>
</dbReference>
<organism evidence="2 3">
    <name type="scientific">Romanomermis culicivorax</name>
    <name type="common">Nematode worm</name>
    <dbReference type="NCBI Taxonomy" id="13658"/>
    <lineage>
        <taxon>Eukaryota</taxon>
        <taxon>Metazoa</taxon>
        <taxon>Ecdysozoa</taxon>
        <taxon>Nematoda</taxon>
        <taxon>Enoplea</taxon>
        <taxon>Dorylaimia</taxon>
        <taxon>Mermithida</taxon>
        <taxon>Mermithoidea</taxon>
        <taxon>Mermithidae</taxon>
        <taxon>Romanomermis</taxon>
    </lineage>
</organism>
<feature type="region of interest" description="Disordered" evidence="1">
    <location>
        <begin position="1"/>
        <end position="53"/>
    </location>
</feature>
<sequence length="90" mass="10101">MESDKNQYDSDEDFKPTPDLPSQVENPKDDLLKIDSNTTSSETDETPASGCSIPVLTNKQSRLEPRDLDKIISLQFLQLDKGWSSKNSKV</sequence>
<reference evidence="3" key="1">
    <citation type="submission" date="2022-11" db="UniProtKB">
        <authorList>
            <consortium name="WormBaseParasite"/>
        </authorList>
    </citation>
    <scope>IDENTIFICATION</scope>
</reference>
<name>A0A915KS04_ROMCU</name>
<accession>A0A915KS04</accession>
<keyword evidence="2" id="KW-1185">Reference proteome</keyword>
<proteinExistence type="predicted"/>